<feature type="transmembrane region" description="Helical" evidence="4">
    <location>
        <begin position="261"/>
        <end position="282"/>
    </location>
</feature>
<dbReference type="GO" id="GO:0016020">
    <property type="term" value="C:membrane"/>
    <property type="evidence" value="ECO:0007669"/>
    <property type="project" value="UniProtKB-SubCell"/>
</dbReference>
<dbReference type="Gene3D" id="1.20.1250.20">
    <property type="entry name" value="MFS general substrate transporter like domains"/>
    <property type="match status" value="2"/>
</dbReference>
<proteinExistence type="inferred from homology"/>
<evidence type="ECO:0000256" key="4">
    <source>
        <dbReference type="SAM" id="Phobius"/>
    </source>
</evidence>
<feature type="transmembrane region" description="Helical" evidence="4">
    <location>
        <begin position="422"/>
        <end position="442"/>
    </location>
</feature>
<keyword evidence="7" id="KW-1185">Reference proteome</keyword>
<dbReference type="Pfam" id="PF07690">
    <property type="entry name" value="MFS_1"/>
    <property type="match status" value="1"/>
</dbReference>
<protein>
    <submittedName>
        <fullName evidence="6">Monocarboxylate permease</fullName>
    </submittedName>
</protein>
<comment type="subcellular location">
    <subcellularLocation>
        <location evidence="1">Membrane</location>
        <topology evidence="1">Multi-pass membrane protein</topology>
    </subcellularLocation>
</comment>
<reference evidence="6" key="2">
    <citation type="submission" date="2023-06" db="EMBL/GenBank/DDBJ databases">
        <authorList>
            <consortium name="Lawrence Berkeley National Laboratory"/>
            <person name="Haridas S."/>
            <person name="Hensen N."/>
            <person name="Bonometti L."/>
            <person name="Westerberg I."/>
            <person name="Brannstrom I.O."/>
            <person name="Guillou S."/>
            <person name="Cros-Aarteil S."/>
            <person name="Calhoun S."/>
            <person name="Kuo A."/>
            <person name="Mondo S."/>
            <person name="Pangilinan J."/>
            <person name="Riley R."/>
            <person name="LaButti K."/>
            <person name="Andreopoulos B."/>
            <person name="Lipzen A."/>
            <person name="Chen C."/>
            <person name="Yanf M."/>
            <person name="Daum C."/>
            <person name="Ng V."/>
            <person name="Clum A."/>
            <person name="Steindorff A."/>
            <person name="Ohm R."/>
            <person name="Martin F."/>
            <person name="Silar P."/>
            <person name="Natvig D."/>
            <person name="Lalanne C."/>
            <person name="Gautier V."/>
            <person name="Ament-velasquez S.L."/>
            <person name="Kruys A."/>
            <person name="Hutchinson M.I."/>
            <person name="Powell A.J."/>
            <person name="Barry K."/>
            <person name="Miller A.N."/>
            <person name="Grigoriev I.V."/>
            <person name="Debuchy R."/>
            <person name="Gladieux P."/>
            <person name="Thoren M.H."/>
            <person name="Johannesson H."/>
        </authorList>
    </citation>
    <scope>NUCLEOTIDE SEQUENCE</scope>
    <source>
        <strain evidence="6">CBS 232.78</strain>
    </source>
</reference>
<dbReference type="InterPro" id="IPR050327">
    <property type="entry name" value="Proton-linked_MCT"/>
</dbReference>
<sequence length="454" mass="47734">MNGGNSNSNNNNNNNNTTTTEKNPNINTEVQSIPPPQPPSTPSAIGSIPGPPPNGGTLAWLQVLGAFFLNFNTWGLLNTFGIFQSEYSHGLLRESSASAISWIGSVQAFLMLVVCVLCGRLLDAGYFYVDITVGVLLAVLGMMMTSLATQYWHVLLSQGVVVGIGAGMCFIPSIQIVGTYFSTRRSTAMGIAATGSSIGGIIYPVTLKQLLITTSVGLPWAIRIMAFIMLATLAIPLAVMRPRLPPRKSGPLINAAALKDPAFAMWLLAVFFTFVGLYIPFFYVEKYALDIGVAPDLAFYMLIIMNAASVPGRIFPSIVADKVGNMAIMVPAVLLSGVITLAWIKADTQSGLIAVAFFLGLASGSIQAVLPANVAFLCPDLSMLGTNLGMTMFTSGLGLLIGSPVAGAIIDHQSSAGGVVYWGALTFAGGFVIVGSLLLVVVRTIKVGFALVKA</sequence>
<dbReference type="AlphaFoldDB" id="A0AAE0K5F7"/>
<evidence type="ECO:0000313" key="6">
    <source>
        <dbReference type="EMBL" id="KAK3369967.1"/>
    </source>
</evidence>
<evidence type="ECO:0000256" key="1">
    <source>
        <dbReference type="ARBA" id="ARBA00004141"/>
    </source>
</evidence>
<evidence type="ECO:0000313" key="7">
    <source>
        <dbReference type="Proteomes" id="UP001285441"/>
    </source>
</evidence>
<dbReference type="InterPro" id="IPR020846">
    <property type="entry name" value="MFS_dom"/>
</dbReference>
<keyword evidence="4" id="KW-0472">Membrane</keyword>
<dbReference type="InterPro" id="IPR036259">
    <property type="entry name" value="MFS_trans_sf"/>
</dbReference>
<dbReference type="PANTHER" id="PTHR11360">
    <property type="entry name" value="MONOCARBOXYLATE TRANSPORTER"/>
    <property type="match status" value="1"/>
</dbReference>
<feature type="transmembrane region" description="Helical" evidence="4">
    <location>
        <begin position="327"/>
        <end position="346"/>
    </location>
</feature>
<organism evidence="6 7">
    <name type="scientific">Podospora didyma</name>
    <dbReference type="NCBI Taxonomy" id="330526"/>
    <lineage>
        <taxon>Eukaryota</taxon>
        <taxon>Fungi</taxon>
        <taxon>Dikarya</taxon>
        <taxon>Ascomycota</taxon>
        <taxon>Pezizomycotina</taxon>
        <taxon>Sordariomycetes</taxon>
        <taxon>Sordariomycetidae</taxon>
        <taxon>Sordariales</taxon>
        <taxon>Podosporaceae</taxon>
        <taxon>Podospora</taxon>
    </lineage>
</organism>
<feature type="transmembrane region" description="Helical" evidence="4">
    <location>
        <begin position="352"/>
        <end position="376"/>
    </location>
</feature>
<feature type="transmembrane region" description="Helical" evidence="4">
    <location>
        <begin position="160"/>
        <end position="181"/>
    </location>
</feature>
<dbReference type="PANTHER" id="PTHR11360:SF234">
    <property type="entry name" value="MFS-TYPE TRANSPORTER DBAD-RELATED"/>
    <property type="match status" value="1"/>
</dbReference>
<comment type="caution">
    <text evidence="6">The sequence shown here is derived from an EMBL/GenBank/DDBJ whole genome shotgun (WGS) entry which is preliminary data.</text>
</comment>
<dbReference type="EMBL" id="JAULSW010000009">
    <property type="protein sequence ID" value="KAK3369967.1"/>
    <property type="molecule type" value="Genomic_DNA"/>
</dbReference>
<feature type="domain" description="Major facilitator superfamily (MFS) profile" evidence="5">
    <location>
        <begin position="58"/>
        <end position="447"/>
    </location>
</feature>
<keyword evidence="4" id="KW-1133">Transmembrane helix</keyword>
<accession>A0AAE0K5F7</accession>
<dbReference type="GO" id="GO:0022857">
    <property type="term" value="F:transmembrane transporter activity"/>
    <property type="evidence" value="ECO:0007669"/>
    <property type="project" value="InterPro"/>
</dbReference>
<dbReference type="Proteomes" id="UP001285441">
    <property type="component" value="Unassembled WGS sequence"/>
</dbReference>
<feature type="transmembrane region" description="Helical" evidence="4">
    <location>
        <begin position="97"/>
        <end position="119"/>
    </location>
</feature>
<feature type="compositionally biased region" description="Low complexity" evidence="3">
    <location>
        <begin position="1"/>
        <end position="32"/>
    </location>
</feature>
<feature type="transmembrane region" description="Helical" evidence="4">
    <location>
        <begin position="126"/>
        <end position="148"/>
    </location>
</feature>
<feature type="transmembrane region" description="Helical" evidence="4">
    <location>
        <begin position="388"/>
        <end position="410"/>
    </location>
</feature>
<feature type="transmembrane region" description="Helical" evidence="4">
    <location>
        <begin position="297"/>
        <end position="315"/>
    </location>
</feature>
<dbReference type="PROSITE" id="PS50850">
    <property type="entry name" value="MFS"/>
    <property type="match status" value="1"/>
</dbReference>
<reference evidence="6" key="1">
    <citation type="journal article" date="2023" name="Mol. Phylogenet. Evol.">
        <title>Genome-scale phylogeny and comparative genomics of the fungal order Sordariales.</title>
        <authorList>
            <person name="Hensen N."/>
            <person name="Bonometti L."/>
            <person name="Westerberg I."/>
            <person name="Brannstrom I.O."/>
            <person name="Guillou S."/>
            <person name="Cros-Aarteil S."/>
            <person name="Calhoun S."/>
            <person name="Haridas S."/>
            <person name="Kuo A."/>
            <person name="Mondo S."/>
            <person name="Pangilinan J."/>
            <person name="Riley R."/>
            <person name="LaButti K."/>
            <person name="Andreopoulos B."/>
            <person name="Lipzen A."/>
            <person name="Chen C."/>
            <person name="Yan M."/>
            <person name="Daum C."/>
            <person name="Ng V."/>
            <person name="Clum A."/>
            <person name="Steindorff A."/>
            <person name="Ohm R.A."/>
            <person name="Martin F."/>
            <person name="Silar P."/>
            <person name="Natvig D.O."/>
            <person name="Lalanne C."/>
            <person name="Gautier V."/>
            <person name="Ament-Velasquez S.L."/>
            <person name="Kruys A."/>
            <person name="Hutchinson M.I."/>
            <person name="Powell A.J."/>
            <person name="Barry K."/>
            <person name="Miller A.N."/>
            <person name="Grigoriev I.V."/>
            <person name="Debuchy R."/>
            <person name="Gladieux P."/>
            <person name="Hiltunen Thoren M."/>
            <person name="Johannesson H."/>
        </authorList>
    </citation>
    <scope>NUCLEOTIDE SEQUENCE</scope>
    <source>
        <strain evidence="6">CBS 232.78</strain>
    </source>
</reference>
<gene>
    <name evidence="6" type="ORF">B0H63DRAFT_403224</name>
</gene>
<evidence type="ECO:0000256" key="2">
    <source>
        <dbReference type="ARBA" id="ARBA00006727"/>
    </source>
</evidence>
<dbReference type="InterPro" id="IPR011701">
    <property type="entry name" value="MFS"/>
</dbReference>
<name>A0AAE0K5F7_9PEZI</name>
<evidence type="ECO:0000256" key="3">
    <source>
        <dbReference type="SAM" id="MobiDB-lite"/>
    </source>
</evidence>
<keyword evidence="4" id="KW-0812">Transmembrane</keyword>
<dbReference type="SUPFAM" id="SSF103473">
    <property type="entry name" value="MFS general substrate transporter"/>
    <property type="match status" value="1"/>
</dbReference>
<feature type="region of interest" description="Disordered" evidence="3">
    <location>
        <begin position="1"/>
        <end position="49"/>
    </location>
</feature>
<feature type="transmembrane region" description="Helical" evidence="4">
    <location>
        <begin position="188"/>
        <end position="206"/>
    </location>
</feature>
<evidence type="ECO:0000259" key="5">
    <source>
        <dbReference type="PROSITE" id="PS50850"/>
    </source>
</evidence>
<feature type="transmembrane region" description="Helical" evidence="4">
    <location>
        <begin position="218"/>
        <end position="240"/>
    </location>
</feature>
<feature type="transmembrane region" description="Helical" evidence="4">
    <location>
        <begin position="58"/>
        <end position="77"/>
    </location>
</feature>
<comment type="similarity">
    <text evidence="2">Belongs to the major facilitator superfamily. Monocarboxylate porter (TC 2.A.1.13) family.</text>
</comment>